<dbReference type="InterPro" id="IPR032466">
    <property type="entry name" value="Metal_Hydrolase"/>
</dbReference>
<evidence type="ECO:0000259" key="2">
    <source>
        <dbReference type="Pfam" id="PF01979"/>
    </source>
</evidence>
<dbReference type="Pfam" id="PF01979">
    <property type="entry name" value="Amidohydro_1"/>
    <property type="match status" value="1"/>
</dbReference>
<feature type="compositionally biased region" description="Low complexity" evidence="1">
    <location>
        <begin position="37"/>
        <end position="56"/>
    </location>
</feature>
<sequence length="986" mass="104167">MSSSSTSGLSVSTAPSTTGSASGRSPLLARAIARASATSATAGDASLSRARSPSPRFGSHSVVRAERPTEGSLTEYLIAVTALAALALAVDAFFVAEQHAPTGRAITQAALADGIRLCAARAPSQLDTQPQNQRIRNPRFDAATSDTPRLIKHATVWDGTGSKEPDMDVATAYGIVLKVGQQITTGDVVQLANELNLLNGGIYPSFTEQDIEVWDVEGRVVSPGIVDMHSHVGTQSVPGFSAEQDTNEGQGGPTVPQLRILDAFNPQDKAIDFIASGGVTTSLVIPGSGPAMGGEGIAIKMNSKLSNSSHDALLHRGMDTKDFQDGIPWRYMKMACGENPKGHDWGSMPSSRLGTAWVFRERLEKARRTLRAQDDWCDNAKNAASHFGAYAHLHVESRFPDALEDESLVALLRGHVKLQVHCYQVNDIDMMLRNKDEFGFEITAFHHATEAHLLADKIAANNISVAIFADHSLYKREAYKHSVLAGQILNKAGVQVAYKSDHPVTNAQNLIYEAQKAVHYGLDPDVAFRAVTSVPADKIGAGHRIGQLKAGFDADLVVWDRPPLQLGAHPLRVVVDGHVVFRLPWVVSPAEPGPITPTVVPSAQLTKSPLGTYTVANISAIYASEGVLETGKITVENGIVTCLGPKCASKGTVFDLQDGAVIPGIIAVGVPVGLQEIGQEQGTWDGDAGSKDALDGFVWAKDGVRVGGGSKLQEYAFRSGVLNVVAVPRGNGVVAGVSTVVRTGAEQYHDAITVPDVALHISIGDSAKEPYASTIAIQFSKLRNLLKSPPTNSPFTQVVAGTLPLVVTVHDPNDISKLLALASSYLPTLKLVIAGATGAWAVADEIGKLKVPVLLQPPRCQAYAWEQRWCIPTGQGGPTAVEILKTAGVPVLLSVKEADQVRSLWFEAGWVTSADATSGKVDVWDAVGSVTWRVADAFGIGGGGLGRILVGQRAGFVAFNGGPVGFGYSVQVLGDGGELTVLPVQD</sequence>
<dbReference type="Gene3D" id="3.20.20.140">
    <property type="entry name" value="Metal-dependent hydrolases"/>
    <property type="match status" value="2"/>
</dbReference>
<evidence type="ECO:0000313" key="4">
    <source>
        <dbReference type="Proteomes" id="UP000193642"/>
    </source>
</evidence>
<evidence type="ECO:0000256" key="1">
    <source>
        <dbReference type="SAM" id="MobiDB-lite"/>
    </source>
</evidence>
<feature type="region of interest" description="Disordered" evidence="1">
    <location>
        <begin position="1"/>
        <end position="25"/>
    </location>
</feature>
<dbReference type="EMBL" id="MCGO01000098">
    <property type="protein sequence ID" value="ORY27986.1"/>
    <property type="molecule type" value="Genomic_DNA"/>
</dbReference>
<protein>
    <recommendedName>
        <fullName evidence="2">Amidohydrolase-related domain-containing protein</fullName>
    </recommendedName>
</protein>
<dbReference type="InterPro" id="IPR051781">
    <property type="entry name" value="Metallo-dep_Hydrolase"/>
</dbReference>
<comment type="caution">
    <text evidence="3">The sequence shown here is derived from an EMBL/GenBank/DDBJ whole genome shotgun (WGS) entry which is preliminary data.</text>
</comment>
<proteinExistence type="predicted"/>
<organism evidence="3 4">
    <name type="scientific">Rhizoclosmatium globosum</name>
    <dbReference type="NCBI Taxonomy" id="329046"/>
    <lineage>
        <taxon>Eukaryota</taxon>
        <taxon>Fungi</taxon>
        <taxon>Fungi incertae sedis</taxon>
        <taxon>Chytridiomycota</taxon>
        <taxon>Chytridiomycota incertae sedis</taxon>
        <taxon>Chytridiomycetes</taxon>
        <taxon>Chytridiales</taxon>
        <taxon>Chytriomycetaceae</taxon>
        <taxon>Rhizoclosmatium</taxon>
    </lineage>
</organism>
<dbReference type="GO" id="GO:0016810">
    <property type="term" value="F:hydrolase activity, acting on carbon-nitrogen (but not peptide) bonds"/>
    <property type="evidence" value="ECO:0007669"/>
    <property type="project" value="InterPro"/>
</dbReference>
<dbReference type="AlphaFoldDB" id="A0A1Y2AZS7"/>
<reference evidence="3 4" key="1">
    <citation type="submission" date="2016-07" db="EMBL/GenBank/DDBJ databases">
        <title>Pervasive Adenine N6-methylation of Active Genes in Fungi.</title>
        <authorList>
            <consortium name="DOE Joint Genome Institute"/>
            <person name="Mondo S.J."/>
            <person name="Dannebaum R.O."/>
            <person name="Kuo R.C."/>
            <person name="Labutti K."/>
            <person name="Haridas S."/>
            <person name="Kuo A."/>
            <person name="Salamov A."/>
            <person name="Ahrendt S.R."/>
            <person name="Lipzen A."/>
            <person name="Sullivan W."/>
            <person name="Andreopoulos W.B."/>
            <person name="Clum A."/>
            <person name="Lindquist E."/>
            <person name="Daum C."/>
            <person name="Ramamoorthy G.K."/>
            <person name="Gryganskyi A."/>
            <person name="Culley D."/>
            <person name="Magnuson J.K."/>
            <person name="James T.Y."/>
            <person name="O'Malley M.A."/>
            <person name="Stajich J.E."/>
            <person name="Spatafora J.W."/>
            <person name="Visel A."/>
            <person name="Grigoriev I.V."/>
        </authorList>
    </citation>
    <scope>NUCLEOTIDE SEQUENCE [LARGE SCALE GENOMIC DNA]</scope>
    <source>
        <strain evidence="3 4">JEL800</strain>
    </source>
</reference>
<dbReference type="PANTHER" id="PTHR43135:SF3">
    <property type="entry name" value="ALPHA-D-RIBOSE 1-METHYLPHOSPHONATE 5-TRIPHOSPHATE DIPHOSPHATASE"/>
    <property type="match status" value="1"/>
</dbReference>
<feature type="domain" description="Amidohydrolase-related" evidence="2">
    <location>
        <begin position="373"/>
        <end position="579"/>
    </location>
</feature>
<accession>A0A1Y2AZS7</accession>
<dbReference type="STRING" id="329046.A0A1Y2AZS7"/>
<feature type="region of interest" description="Disordered" evidence="1">
    <location>
        <begin position="37"/>
        <end position="65"/>
    </location>
</feature>
<dbReference type="InterPro" id="IPR006680">
    <property type="entry name" value="Amidohydro-rel"/>
</dbReference>
<name>A0A1Y2AZS7_9FUNG</name>
<dbReference type="SUPFAM" id="SSF51338">
    <property type="entry name" value="Composite domain of metallo-dependent hydrolases"/>
    <property type="match status" value="1"/>
</dbReference>
<gene>
    <name evidence="3" type="ORF">BCR33DRAFT_704307</name>
</gene>
<dbReference type="Proteomes" id="UP000193642">
    <property type="component" value="Unassembled WGS sequence"/>
</dbReference>
<dbReference type="InterPro" id="IPR011059">
    <property type="entry name" value="Metal-dep_hydrolase_composite"/>
</dbReference>
<dbReference type="PANTHER" id="PTHR43135">
    <property type="entry name" value="ALPHA-D-RIBOSE 1-METHYLPHOSPHONATE 5-TRIPHOSPHATE DIPHOSPHATASE"/>
    <property type="match status" value="1"/>
</dbReference>
<dbReference type="OrthoDB" id="10258955at2759"/>
<evidence type="ECO:0000313" key="3">
    <source>
        <dbReference type="EMBL" id="ORY27986.1"/>
    </source>
</evidence>
<keyword evidence="4" id="KW-1185">Reference proteome</keyword>
<dbReference type="SUPFAM" id="SSF51556">
    <property type="entry name" value="Metallo-dependent hydrolases"/>
    <property type="match status" value="1"/>
</dbReference>